<dbReference type="Gene3D" id="1.20.120.1020">
    <property type="entry name" value="Prion-inhibition and propagation, HeLo domain"/>
    <property type="match status" value="1"/>
</dbReference>
<dbReference type="Proteomes" id="UP001283341">
    <property type="component" value="Unassembled WGS sequence"/>
</dbReference>
<dbReference type="Pfam" id="PF24883">
    <property type="entry name" value="NPHP3_N"/>
    <property type="match status" value="1"/>
</dbReference>
<evidence type="ECO:0000256" key="1">
    <source>
        <dbReference type="ARBA" id="ARBA00022737"/>
    </source>
</evidence>
<evidence type="ECO:0000259" key="3">
    <source>
        <dbReference type="Pfam" id="PF22939"/>
    </source>
</evidence>
<name>A0AAE0ITY1_9PEZI</name>
<sequence>MKHSRNSSYNQAVRLGASKQLFKEWGAQTGLLPVPPAAAATTVLSQLLQDPGKQRAVHDILASIEQVFVNCDGLEKRYEFSYRKADRQPSNTTSYSIRRKVVWALRDEKKLEDLVSLLESFTDSLDKLLPVGSDDPGMTELGKRLDALRLGIDAEATARTAELVKSHEHQRNVDRYIRDSERRSVLGWLGAVSCDAELDVYIRDRVPSTCEWILQREEYRDWKSPSYATNAPDILWVYGEAGMGKSFISARDVRKREPLSILRSWLFQLASARMWVFEEVQKLRQGKEDREIVESELFSLFRVCLRRLGRCFLVIDGYDELSNELTPRRSQVEGIRETFLRELFRAVEGSQAHIILVSRDEVDIRRLVLDTEQSSTIAVRSYSIRAEETADDIASFCRHVIDTRLPKLRAPAKQEITEELSERCQGMLLWVRLSGAMLNRGRSTLQLKKDIGQTPVSLEEAYAKDVRRISALEPKEQERTLNILRWSLFAARPLSLAEPSEALAIDMKTSSLDRSELPEEFDEDYVEFQILRLCGSLVKFRPVPNAYIVSDSRIKQGTIHLTHFSVKEFLLSGTSFGGQLNQRDSHGILGSLCLHYLLSEDVLPFYQAHVEQFLPVESPSDMYNITVDKFESINRTLDMVYRGFKEDHWLLLYAVNQWFKHVRTYESLGGGLLPALELLIMPENRANFRLWWYFSCAGTNIWQNLSHYNSVLAIMSRFGLWTGARHLMERNGMTPGFSYWS</sequence>
<evidence type="ECO:0000259" key="2">
    <source>
        <dbReference type="Pfam" id="PF14479"/>
    </source>
</evidence>
<dbReference type="SUPFAM" id="SSF52540">
    <property type="entry name" value="P-loop containing nucleoside triphosphate hydrolases"/>
    <property type="match status" value="1"/>
</dbReference>
<evidence type="ECO:0000259" key="4">
    <source>
        <dbReference type="Pfam" id="PF24883"/>
    </source>
</evidence>
<dbReference type="InterPro" id="IPR027417">
    <property type="entry name" value="P-loop_NTPase"/>
</dbReference>
<feature type="domain" description="Prion-inhibition and propagation HeLo" evidence="2">
    <location>
        <begin position="90"/>
        <end position="131"/>
    </location>
</feature>
<dbReference type="EMBL" id="JAUEDM010000001">
    <property type="protein sequence ID" value="KAK3331241.1"/>
    <property type="molecule type" value="Genomic_DNA"/>
</dbReference>
<comment type="caution">
    <text evidence="5">The sequence shown here is derived from an EMBL/GenBank/DDBJ whole genome shotgun (WGS) entry which is preliminary data.</text>
</comment>
<reference evidence="5" key="1">
    <citation type="journal article" date="2023" name="Mol. Phylogenet. Evol.">
        <title>Genome-scale phylogeny and comparative genomics of the fungal order Sordariales.</title>
        <authorList>
            <person name="Hensen N."/>
            <person name="Bonometti L."/>
            <person name="Westerberg I."/>
            <person name="Brannstrom I.O."/>
            <person name="Guillou S."/>
            <person name="Cros-Aarteil S."/>
            <person name="Calhoun S."/>
            <person name="Haridas S."/>
            <person name="Kuo A."/>
            <person name="Mondo S."/>
            <person name="Pangilinan J."/>
            <person name="Riley R."/>
            <person name="LaButti K."/>
            <person name="Andreopoulos B."/>
            <person name="Lipzen A."/>
            <person name="Chen C."/>
            <person name="Yan M."/>
            <person name="Daum C."/>
            <person name="Ng V."/>
            <person name="Clum A."/>
            <person name="Steindorff A."/>
            <person name="Ohm R.A."/>
            <person name="Martin F."/>
            <person name="Silar P."/>
            <person name="Natvig D.O."/>
            <person name="Lalanne C."/>
            <person name="Gautier V."/>
            <person name="Ament-Velasquez S.L."/>
            <person name="Kruys A."/>
            <person name="Hutchinson M.I."/>
            <person name="Powell A.J."/>
            <person name="Barry K."/>
            <person name="Miller A.N."/>
            <person name="Grigoriev I.V."/>
            <person name="Debuchy R."/>
            <person name="Gladieux P."/>
            <person name="Hiltunen Thoren M."/>
            <person name="Johannesson H."/>
        </authorList>
    </citation>
    <scope>NUCLEOTIDE SEQUENCE</scope>
    <source>
        <strain evidence="5">CBS 118394</strain>
    </source>
</reference>
<dbReference type="PANTHER" id="PTHR10039">
    <property type="entry name" value="AMELOGENIN"/>
    <property type="match status" value="1"/>
</dbReference>
<protein>
    <recommendedName>
        <fullName evidence="7">NACHT domain-containing protein</fullName>
    </recommendedName>
</protein>
<proteinExistence type="predicted"/>
<dbReference type="Pfam" id="PF14479">
    <property type="entry name" value="HeLo"/>
    <property type="match status" value="1"/>
</dbReference>
<dbReference type="InterPro" id="IPR038305">
    <property type="entry name" value="HeLo_sf"/>
</dbReference>
<dbReference type="InterPro" id="IPR054471">
    <property type="entry name" value="GPIID_WHD"/>
</dbReference>
<evidence type="ECO:0000313" key="6">
    <source>
        <dbReference type="Proteomes" id="UP001283341"/>
    </source>
</evidence>
<dbReference type="AlphaFoldDB" id="A0AAE0ITY1"/>
<dbReference type="Pfam" id="PF22939">
    <property type="entry name" value="WHD_GPIID"/>
    <property type="match status" value="1"/>
</dbReference>
<feature type="domain" description="GPI inositol-deacylase winged helix" evidence="3">
    <location>
        <begin position="480"/>
        <end position="573"/>
    </location>
</feature>
<evidence type="ECO:0000313" key="5">
    <source>
        <dbReference type="EMBL" id="KAK3331241.1"/>
    </source>
</evidence>
<feature type="domain" description="Nephrocystin 3-like N-terminal" evidence="4">
    <location>
        <begin position="209"/>
        <end position="250"/>
    </location>
</feature>
<gene>
    <name evidence="5" type="ORF">B0H66DRAFT_613438</name>
</gene>
<dbReference type="PANTHER" id="PTHR10039:SF14">
    <property type="entry name" value="NACHT DOMAIN-CONTAINING PROTEIN"/>
    <property type="match status" value="1"/>
</dbReference>
<evidence type="ECO:0008006" key="7">
    <source>
        <dbReference type="Google" id="ProtNLM"/>
    </source>
</evidence>
<dbReference type="InterPro" id="IPR056884">
    <property type="entry name" value="NPHP3-like_N"/>
</dbReference>
<dbReference type="InterPro" id="IPR029498">
    <property type="entry name" value="HeLo_dom"/>
</dbReference>
<organism evidence="5 6">
    <name type="scientific">Apodospora peruviana</name>
    <dbReference type="NCBI Taxonomy" id="516989"/>
    <lineage>
        <taxon>Eukaryota</taxon>
        <taxon>Fungi</taxon>
        <taxon>Dikarya</taxon>
        <taxon>Ascomycota</taxon>
        <taxon>Pezizomycotina</taxon>
        <taxon>Sordariomycetes</taxon>
        <taxon>Sordariomycetidae</taxon>
        <taxon>Sordariales</taxon>
        <taxon>Lasiosphaeriaceae</taxon>
        <taxon>Apodospora</taxon>
    </lineage>
</organism>
<accession>A0AAE0ITY1</accession>
<dbReference type="Gene3D" id="3.40.50.300">
    <property type="entry name" value="P-loop containing nucleotide triphosphate hydrolases"/>
    <property type="match status" value="1"/>
</dbReference>
<keyword evidence="6" id="KW-1185">Reference proteome</keyword>
<reference evidence="5" key="2">
    <citation type="submission" date="2023-06" db="EMBL/GenBank/DDBJ databases">
        <authorList>
            <consortium name="Lawrence Berkeley National Laboratory"/>
            <person name="Haridas S."/>
            <person name="Hensen N."/>
            <person name="Bonometti L."/>
            <person name="Westerberg I."/>
            <person name="Brannstrom I.O."/>
            <person name="Guillou S."/>
            <person name="Cros-Aarteil S."/>
            <person name="Calhoun S."/>
            <person name="Kuo A."/>
            <person name="Mondo S."/>
            <person name="Pangilinan J."/>
            <person name="Riley R."/>
            <person name="Labutti K."/>
            <person name="Andreopoulos B."/>
            <person name="Lipzen A."/>
            <person name="Chen C."/>
            <person name="Yanf M."/>
            <person name="Daum C."/>
            <person name="Ng V."/>
            <person name="Clum A."/>
            <person name="Steindorff A."/>
            <person name="Ohm R."/>
            <person name="Martin F."/>
            <person name="Silar P."/>
            <person name="Natvig D."/>
            <person name="Lalanne C."/>
            <person name="Gautier V."/>
            <person name="Ament-Velasquez S.L."/>
            <person name="Kruys A."/>
            <person name="Hutchinson M.I."/>
            <person name="Powell A.J."/>
            <person name="Barry K."/>
            <person name="Miller A.N."/>
            <person name="Grigoriev I.V."/>
            <person name="Debuchy R."/>
            <person name="Gladieux P."/>
            <person name="Thoren M.H."/>
            <person name="Johannesson H."/>
        </authorList>
    </citation>
    <scope>NUCLEOTIDE SEQUENCE</scope>
    <source>
        <strain evidence="5">CBS 118394</strain>
    </source>
</reference>
<keyword evidence="1" id="KW-0677">Repeat</keyword>